<evidence type="ECO:0000256" key="1">
    <source>
        <dbReference type="ARBA" id="ARBA00004141"/>
    </source>
</evidence>
<name>A0ABT8KLQ9_9BACT</name>
<dbReference type="Pfam" id="PF03379">
    <property type="entry name" value="CcmB"/>
    <property type="match status" value="1"/>
</dbReference>
<evidence type="ECO:0000256" key="5">
    <source>
        <dbReference type="ARBA" id="ARBA00023136"/>
    </source>
</evidence>
<feature type="transmembrane region" description="Helical" evidence="6">
    <location>
        <begin position="95"/>
        <end position="117"/>
    </location>
</feature>
<dbReference type="EMBL" id="JAUJEA010000003">
    <property type="protein sequence ID" value="MDN5201651.1"/>
    <property type="molecule type" value="Genomic_DNA"/>
</dbReference>
<keyword evidence="4 6" id="KW-1133">Transmembrane helix</keyword>
<feature type="transmembrane region" description="Helical" evidence="6">
    <location>
        <begin position="199"/>
        <end position="220"/>
    </location>
</feature>
<keyword evidence="8" id="KW-1185">Reference proteome</keyword>
<reference evidence="7" key="1">
    <citation type="submission" date="2023-06" db="EMBL/GenBank/DDBJ databases">
        <title>Genomic of Parafulvivirga corallium.</title>
        <authorList>
            <person name="Wang G."/>
        </authorList>
    </citation>
    <scope>NUCLEOTIDE SEQUENCE</scope>
    <source>
        <strain evidence="7">BMA10</strain>
    </source>
</reference>
<feature type="transmembrane region" description="Helical" evidence="6">
    <location>
        <begin position="22"/>
        <end position="42"/>
    </location>
</feature>
<dbReference type="Proteomes" id="UP001172082">
    <property type="component" value="Unassembled WGS sequence"/>
</dbReference>
<evidence type="ECO:0000256" key="6">
    <source>
        <dbReference type="SAM" id="Phobius"/>
    </source>
</evidence>
<keyword evidence="5 6" id="KW-0472">Membrane</keyword>
<comment type="caution">
    <text evidence="7">The sequence shown here is derived from an EMBL/GenBank/DDBJ whole genome shotgun (WGS) entry which is preliminary data.</text>
</comment>
<gene>
    <name evidence="7" type="ORF">QQ008_09770</name>
</gene>
<proteinExistence type="inferred from homology"/>
<comment type="subcellular location">
    <subcellularLocation>
        <location evidence="1">Membrane</location>
        <topology evidence="1">Multi-pass membrane protein</topology>
    </subcellularLocation>
</comment>
<comment type="similarity">
    <text evidence="2">Belongs to the CcmB/CycW/HelB family.</text>
</comment>
<feature type="transmembrane region" description="Helical" evidence="6">
    <location>
        <begin position="161"/>
        <end position="179"/>
    </location>
</feature>
<evidence type="ECO:0000313" key="8">
    <source>
        <dbReference type="Proteomes" id="UP001172082"/>
    </source>
</evidence>
<accession>A0ABT8KLQ9</accession>
<organism evidence="7 8">
    <name type="scientific">Splendidivirga corallicola</name>
    <dbReference type="NCBI Taxonomy" id="3051826"/>
    <lineage>
        <taxon>Bacteria</taxon>
        <taxon>Pseudomonadati</taxon>
        <taxon>Bacteroidota</taxon>
        <taxon>Cytophagia</taxon>
        <taxon>Cytophagales</taxon>
        <taxon>Splendidivirgaceae</taxon>
        <taxon>Splendidivirga</taxon>
    </lineage>
</organism>
<sequence length="222" mass="24927">MLVKEVVALIKKDLVLEWRQRYALNGMLLYVGSTIFICYLSFNLNLGQLNIVTWNVLFWIIILFTAVNAIAKSFMQESPSRQLYYYTLVNPQSIIIAKIIYNTILMLMLTIIGYLAYSLVLGNEVKDHLYFIIAILLGAMGFSTTLTMVSSIAAKAGNSSTLMPILGFPVILPILLMVIKVAKNAIDGLDRDVSFDEIITLIAINLIVGTVSFLLFPYIWRS</sequence>
<dbReference type="InterPro" id="IPR003544">
    <property type="entry name" value="Cyt_c_biogenesis_CcmB"/>
</dbReference>
<evidence type="ECO:0000256" key="2">
    <source>
        <dbReference type="ARBA" id="ARBA00010544"/>
    </source>
</evidence>
<evidence type="ECO:0000256" key="4">
    <source>
        <dbReference type="ARBA" id="ARBA00022989"/>
    </source>
</evidence>
<dbReference type="RefSeq" id="WP_346751679.1">
    <property type="nucleotide sequence ID" value="NZ_JAUJEA010000003.1"/>
</dbReference>
<evidence type="ECO:0000313" key="7">
    <source>
        <dbReference type="EMBL" id="MDN5201651.1"/>
    </source>
</evidence>
<evidence type="ECO:0000256" key="3">
    <source>
        <dbReference type="ARBA" id="ARBA00022692"/>
    </source>
</evidence>
<keyword evidence="3 6" id="KW-0812">Transmembrane</keyword>
<feature type="transmembrane region" description="Helical" evidence="6">
    <location>
        <begin position="54"/>
        <end position="74"/>
    </location>
</feature>
<feature type="transmembrane region" description="Helical" evidence="6">
    <location>
        <begin position="129"/>
        <end position="149"/>
    </location>
</feature>
<protein>
    <submittedName>
        <fullName evidence="7">Heme exporter protein CcmB</fullName>
    </submittedName>
</protein>